<dbReference type="AlphaFoldDB" id="A0AAE0MCH9"/>
<evidence type="ECO:0008006" key="3">
    <source>
        <dbReference type="Google" id="ProtNLM"/>
    </source>
</evidence>
<protein>
    <recommendedName>
        <fullName evidence="3">Protein kinase domain-containing protein</fullName>
    </recommendedName>
</protein>
<sequence length="331" mass="36577">MSTVTEDEAVDYMGISEIEVGKDEGTGTVTFDFNDKHFAVSVCLDNSSQKTEHHFFKNFLGKACNENADDGYEDTVGEILDVILDAGKAVLCELAPLLPPQMARTSAIPALPASAPDEAMTTDEPPFDDVYNIDNDLEADESLPRYSSHDIQVFQMFLFSGIVSRVQVNGSPQMLLCKVRKDGLLDNSLERELACLQTIKASGLPTLRIPRLIGYVEHDAASDSMTSKEQKKKWAAEIRDAVDQLHKIGLVWGDGKPSNVIVDDHDDAWLIDLAGGWTQEWVDKQVAGTVEGDEQVLRNIYKFLRVDHMWIQVTEGRGSMAINTGVRLTGN</sequence>
<gene>
    <name evidence="1" type="ORF">B0H66DRAFT_637922</name>
</gene>
<evidence type="ECO:0000313" key="2">
    <source>
        <dbReference type="Proteomes" id="UP001283341"/>
    </source>
</evidence>
<dbReference type="InterPro" id="IPR011009">
    <property type="entry name" value="Kinase-like_dom_sf"/>
</dbReference>
<evidence type="ECO:0000313" key="1">
    <source>
        <dbReference type="EMBL" id="KAK3326688.1"/>
    </source>
</evidence>
<comment type="caution">
    <text evidence="1">The sequence shown here is derived from an EMBL/GenBank/DDBJ whole genome shotgun (WGS) entry which is preliminary data.</text>
</comment>
<dbReference type="SUPFAM" id="SSF56112">
    <property type="entry name" value="Protein kinase-like (PK-like)"/>
    <property type="match status" value="1"/>
</dbReference>
<accession>A0AAE0MCH9</accession>
<reference evidence="1" key="1">
    <citation type="journal article" date="2023" name="Mol. Phylogenet. Evol.">
        <title>Genome-scale phylogeny and comparative genomics of the fungal order Sordariales.</title>
        <authorList>
            <person name="Hensen N."/>
            <person name="Bonometti L."/>
            <person name="Westerberg I."/>
            <person name="Brannstrom I.O."/>
            <person name="Guillou S."/>
            <person name="Cros-Aarteil S."/>
            <person name="Calhoun S."/>
            <person name="Haridas S."/>
            <person name="Kuo A."/>
            <person name="Mondo S."/>
            <person name="Pangilinan J."/>
            <person name="Riley R."/>
            <person name="LaButti K."/>
            <person name="Andreopoulos B."/>
            <person name="Lipzen A."/>
            <person name="Chen C."/>
            <person name="Yan M."/>
            <person name="Daum C."/>
            <person name="Ng V."/>
            <person name="Clum A."/>
            <person name="Steindorff A."/>
            <person name="Ohm R.A."/>
            <person name="Martin F."/>
            <person name="Silar P."/>
            <person name="Natvig D.O."/>
            <person name="Lalanne C."/>
            <person name="Gautier V."/>
            <person name="Ament-Velasquez S.L."/>
            <person name="Kruys A."/>
            <person name="Hutchinson M.I."/>
            <person name="Powell A.J."/>
            <person name="Barry K."/>
            <person name="Miller A.N."/>
            <person name="Grigoriev I.V."/>
            <person name="Debuchy R."/>
            <person name="Gladieux P."/>
            <person name="Hiltunen Thoren M."/>
            <person name="Johannesson H."/>
        </authorList>
    </citation>
    <scope>NUCLEOTIDE SEQUENCE</scope>
    <source>
        <strain evidence="1">CBS 118394</strain>
    </source>
</reference>
<name>A0AAE0MCH9_9PEZI</name>
<reference evidence="1" key="2">
    <citation type="submission" date="2023-06" db="EMBL/GenBank/DDBJ databases">
        <authorList>
            <consortium name="Lawrence Berkeley National Laboratory"/>
            <person name="Haridas S."/>
            <person name="Hensen N."/>
            <person name="Bonometti L."/>
            <person name="Westerberg I."/>
            <person name="Brannstrom I.O."/>
            <person name="Guillou S."/>
            <person name="Cros-Aarteil S."/>
            <person name="Calhoun S."/>
            <person name="Kuo A."/>
            <person name="Mondo S."/>
            <person name="Pangilinan J."/>
            <person name="Riley R."/>
            <person name="Labutti K."/>
            <person name="Andreopoulos B."/>
            <person name="Lipzen A."/>
            <person name="Chen C."/>
            <person name="Yanf M."/>
            <person name="Daum C."/>
            <person name="Ng V."/>
            <person name="Clum A."/>
            <person name="Steindorff A."/>
            <person name="Ohm R."/>
            <person name="Martin F."/>
            <person name="Silar P."/>
            <person name="Natvig D."/>
            <person name="Lalanne C."/>
            <person name="Gautier V."/>
            <person name="Ament-Velasquez S.L."/>
            <person name="Kruys A."/>
            <person name="Hutchinson M.I."/>
            <person name="Powell A.J."/>
            <person name="Barry K."/>
            <person name="Miller A.N."/>
            <person name="Grigoriev I.V."/>
            <person name="Debuchy R."/>
            <person name="Gladieux P."/>
            <person name="Thoren M.H."/>
            <person name="Johannesson H."/>
        </authorList>
    </citation>
    <scope>NUCLEOTIDE SEQUENCE</scope>
    <source>
        <strain evidence="1">CBS 118394</strain>
    </source>
</reference>
<proteinExistence type="predicted"/>
<keyword evidence="2" id="KW-1185">Reference proteome</keyword>
<dbReference type="Proteomes" id="UP001283341">
    <property type="component" value="Unassembled WGS sequence"/>
</dbReference>
<organism evidence="1 2">
    <name type="scientific">Apodospora peruviana</name>
    <dbReference type="NCBI Taxonomy" id="516989"/>
    <lineage>
        <taxon>Eukaryota</taxon>
        <taxon>Fungi</taxon>
        <taxon>Dikarya</taxon>
        <taxon>Ascomycota</taxon>
        <taxon>Pezizomycotina</taxon>
        <taxon>Sordariomycetes</taxon>
        <taxon>Sordariomycetidae</taxon>
        <taxon>Sordariales</taxon>
        <taxon>Lasiosphaeriaceae</taxon>
        <taxon>Apodospora</taxon>
    </lineage>
</organism>
<dbReference type="Gene3D" id="1.10.510.10">
    <property type="entry name" value="Transferase(Phosphotransferase) domain 1"/>
    <property type="match status" value="1"/>
</dbReference>
<dbReference type="EMBL" id="JAUEDM010000002">
    <property type="protein sequence ID" value="KAK3326688.1"/>
    <property type="molecule type" value="Genomic_DNA"/>
</dbReference>